<sequence length="140" mass="14660">MIKQVTVFLPNRPGTLERMSQALGAANIQVMGLMVADSSDFSCVRLICDHPVGAAELLGEKGFHAELTNVVATEVPDVPGGLATVLHRFVSADLNVAYAYCCSFGGRVVDIVCVQGEPVNIKLAQVGFTGLTAQELGIAG</sequence>
<name>A0A1G6NJ07_9ACTN</name>
<accession>A0A1G6NJ07</accession>
<dbReference type="Gene3D" id="3.30.2130.10">
    <property type="entry name" value="VC0802-like"/>
    <property type="match status" value="1"/>
</dbReference>
<proteinExistence type="predicted"/>
<dbReference type="RefSeq" id="WP_090847869.1">
    <property type="nucleotide sequence ID" value="NZ_FMZL01000037.1"/>
</dbReference>
<dbReference type="PANTHER" id="PTHR40099:SF1">
    <property type="entry name" value="ACETOLACTATE SYNTHASE, SMALL SUBUNIT"/>
    <property type="match status" value="1"/>
</dbReference>
<dbReference type="Proteomes" id="UP000198528">
    <property type="component" value="Unassembled WGS sequence"/>
</dbReference>
<dbReference type="EMBL" id="FMZL01000037">
    <property type="protein sequence ID" value="SDC67631.1"/>
    <property type="molecule type" value="Genomic_DNA"/>
</dbReference>
<feature type="domain" description="ACT" evidence="1">
    <location>
        <begin position="4"/>
        <end position="80"/>
    </location>
</feature>
<evidence type="ECO:0000259" key="1">
    <source>
        <dbReference type="PROSITE" id="PS51671"/>
    </source>
</evidence>
<dbReference type="Pfam" id="PF19571">
    <property type="entry name" value="ACT_8"/>
    <property type="match status" value="1"/>
</dbReference>
<protein>
    <submittedName>
        <fullName evidence="2">Uncharacterized conserved protein, contains tandem ACT domains</fullName>
    </submittedName>
</protein>
<dbReference type="InterPro" id="IPR045739">
    <property type="entry name" value="ACT_dom_pair"/>
</dbReference>
<keyword evidence="3" id="KW-1185">Reference proteome</keyword>
<dbReference type="PANTHER" id="PTHR40099">
    <property type="entry name" value="ACETOLACTATE SYNTHASE, SMALL SUBUNIT"/>
    <property type="match status" value="1"/>
</dbReference>
<dbReference type="AlphaFoldDB" id="A0A1G6NJ07"/>
<evidence type="ECO:0000313" key="2">
    <source>
        <dbReference type="EMBL" id="SDC67631.1"/>
    </source>
</evidence>
<dbReference type="STRING" id="604330.SAMN04489857_1235"/>
<gene>
    <name evidence="2" type="ORF">SAMN04487824_13712</name>
</gene>
<evidence type="ECO:0000313" key="3">
    <source>
        <dbReference type="Proteomes" id="UP000198528"/>
    </source>
</evidence>
<dbReference type="InterPro" id="IPR045865">
    <property type="entry name" value="ACT-like_dom_sf"/>
</dbReference>
<reference evidence="3" key="1">
    <citation type="submission" date="2016-10" db="EMBL/GenBank/DDBJ databases">
        <authorList>
            <person name="Varghese N."/>
            <person name="Submissions S."/>
        </authorList>
    </citation>
    <scope>NUCLEOTIDE SEQUENCE [LARGE SCALE GENOMIC DNA]</scope>
    <source>
        <strain evidence="3">DSM 22619</strain>
    </source>
</reference>
<dbReference type="SUPFAM" id="SSF55021">
    <property type="entry name" value="ACT-like"/>
    <property type="match status" value="2"/>
</dbReference>
<dbReference type="PROSITE" id="PS51671">
    <property type="entry name" value="ACT"/>
    <property type="match status" value="1"/>
</dbReference>
<organism evidence="2 3">
    <name type="scientific">Parafannyhessea umbonata</name>
    <dbReference type="NCBI Taxonomy" id="604330"/>
    <lineage>
        <taxon>Bacteria</taxon>
        <taxon>Bacillati</taxon>
        <taxon>Actinomycetota</taxon>
        <taxon>Coriobacteriia</taxon>
        <taxon>Coriobacteriales</taxon>
        <taxon>Atopobiaceae</taxon>
        <taxon>Parafannyhessea</taxon>
    </lineage>
</organism>
<dbReference type="InterPro" id="IPR002912">
    <property type="entry name" value="ACT_dom"/>
</dbReference>